<organism evidence="1 2">
    <name type="scientific">Scylla paramamosain</name>
    <name type="common">Mud crab</name>
    <dbReference type="NCBI Taxonomy" id="85552"/>
    <lineage>
        <taxon>Eukaryota</taxon>
        <taxon>Metazoa</taxon>
        <taxon>Ecdysozoa</taxon>
        <taxon>Arthropoda</taxon>
        <taxon>Crustacea</taxon>
        <taxon>Multicrustacea</taxon>
        <taxon>Malacostraca</taxon>
        <taxon>Eumalacostraca</taxon>
        <taxon>Eucarida</taxon>
        <taxon>Decapoda</taxon>
        <taxon>Pleocyemata</taxon>
        <taxon>Brachyura</taxon>
        <taxon>Eubrachyura</taxon>
        <taxon>Portunoidea</taxon>
        <taxon>Portunidae</taxon>
        <taxon>Portuninae</taxon>
        <taxon>Scylla</taxon>
    </lineage>
</organism>
<name>A0AAW0UXL1_SCYPA</name>
<proteinExistence type="predicted"/>
<evidence type="ECO:0000313" key="1">
    <source>
        <dbReference type="EMBL" id="KAK8404862.1"/>
    </source>
</evidence>
<dbReference type="Proteomes" id="UP001487740">
    <property type="component" value="Unassembled WGS sequence"/>
</dbReference>
<keyword evidence="2" id="KW-1185">Reference proteome</keyword>
<dbReference type="AlphaFoldDB" id="A0AAW0UXL1"/>
<accession>A0AAW0UXL1</accession>
<reference evidence="1 2" key="1">
    <citation type="submission" date="2023-03" db="EMBL/GenBank/DDBJ databases">
        <title>High-quality genome of Scylla paramamosain provides insights in environmental adaptation.</title>
        <authorList>
            <person name="Zhang L."/>
        </authorList>
    </citation>
    <scope>NUCLEOTIDE SEQUENCE [LARGE SCALE GENOMIC DNA]</scope>
    <source>
        <strain evidence="1">LZ_2023a</strain>
        <tissue evidence="1">Muscle</tissue>
    </source>
</reference>
<dbReference type="EMBL" id="JARAKH010000003">
    <property type="protein sequence ID" value="KAK8404862.1"/>
    <property type="molecule type" value="Genomic_DNA"/>
</dbReference>
<protein>
    <submittedName>
        <fullName evidence="1">Uncharacterized protein</fullName>
    </submittedName>
</protein>
<evidence type="ECO:0000313" key="2">
    <source>
        <dbReference type="Proteomes" id="UP001487740"/>
    </source>
</evidence>
<gene>
    <name evidence="1" type="ORF">O3P69_001456</name>
</gene>
<comment type="caution">
    <text evidence="1">The sequence shown here is derived from an EMBL/GenBank/DDBJ whole genome shotgun (WGS) entry which is preliminary data.</text>
</comment>
<sequence length="134" mass="15071">MTREIGVVGPRGSGLSPSCPQIELHDAEQCRDEHICVGDRLTKERSRRHGQCLHISAPSARHEADHTHASLAQGHLSRVNHWNREIIVKDQVSTMYSSSRDSEGQRWSISCRMCQTRSEIKSQLHSSTFPGVQC</sequence>